<gene>
    <name evidence="5" type="ORF">JCM19237_1849</name>
</gene>
<dbReference type="SUPFAM" id="SSF58104">
    <property type="entry name" value="Methyl-accepting chemotaxis protein (MCP) signaling domain"/>
    <property type="match status" value="1"/>
</dbReference>
<feature type="domain" description="Methyl-accepting transducer" evidence="4">
    <location>
        <begin position="30"/>
        <end position="201"/>
    </location>
</feature>
<dbReference type="InterPro" id="IPR004089">
    <property type="entry name" value="MCPsignal_dom"/>
</dbReference>
<evidence type="ECO:0000256" key="3">
    <source>
        <dbReference type="PROSITE-ProRule" id="PRU00284"/>
    </source>
</evidence>
<keyword evidence="2 3" id="KW-0807">Transducer</keyword>
<comment type="subcellular location">
    <subcellularLocation>
        <location evidence="1">Membrane</location>
    </subcellularLocation>
</comment>
<dbReference type="PROSITE" id="PS50111">
    <property type="entry name" value="CHEMOTAXIS_TRANSDUC_2"/>
    <property type="match status" value="1"/>
</dbReference>
<comment type="caution">
    <text evidence="5">The sequence shown here is derived from an EMBL/GenBank/DDBJ whole genome shotgun (WGS) entry which is preliminary data.</text>
</comment>
<dbReference type="eggNOG" id="COG0840">
    <property type="taxonomic scope" value="Bacteria"/>
</dbReference>
<dbReference type="Gene3D" id="1.20.120.30">
    <property type="entry name" value="Aspartate receptor, ligand-binding domain"/>
    <property type="match status" value="1"/>
</dbReference>
<evidence type="ECO:0000256" key="2">
    <source>
        <dbReference type="ARBA" id="ARBA00023224"/>
    </source>
</evidence>
<sequence>MFGLASFKKKDDRDQRLEAQAQTIATLTASLEVSQQECRQLQILAEEHDLAMNTQRVYIDSLLSSVMPVEQIRTHIAMSAEHLKLHLEQHVADNRDGIAILESFRATLQDLIEQIKHSGESLETLRISAEDISRFVVTINRVSEQTNLLALNAAIEAARAGDYGRGFSVVADEVRKLALSASEAASQIESGVSAINNNTQTCHQGAEYIEVQCATLHDKITELVEIVTALIKSTDTLYNLVDESYSAIFLRLVQLDHVVWKVAIYQKIRDRDFADGSVAGHHQCRLGQWYYQGRGKQLFSQCPSYKQLETPHAQVHTYGKQALLAYSQGNAVQGVEYISLMERAASAVMTLLNDLEAEIAQVKGQNIRQ</sequence>
<proteinExistence type="predicted"/>
<dbReference type="STRING" id="754436.JCM19237_1849"/>
<dbReference type="SMART" id="SM00283">
    <property type="entry name" value="MA"/>
    <property type="match status" value="1"/>
</dbReference>
<dbReference type="InterPro" id="IPR025991">
    <property type="entry name" value="Chemoreceptor_zinc-bind_dom"/>
</dbReference>
<dbReference type="Pfam" id="PF13682">
    <property type="entry name" value="CZB"/>
    <property type="match status" value="1"/>
</dbReference>
<evidence type="ECO:0000313" key="5">
    <source>
        <dbReference type="EMBL" id="GAL06204.1"/>
    </source>
</evidence>
<organism evidence="5 6">
    <name type="scientific">Photobacterium aphoticum</name>
    <dbReference type="NCBI Taxonomy" id="754436"/>
    <lineage>
        <taxon>Bacteria</taxon>
        <taxon>Pseudomonadati</taxon>
        <taxon>Pseudomonadota</taxon>
        <taxon>Gammaproteobacteria</taxon>
        <taxon>Vibrionales</taxon>
        <taxon>Vibrionaceae</taxon>
        <taxon>Photobacterium</taxon>
    </lineage>
</organism>
<protein>
    <submittedName>
        <fullName evidence="5">Methyl-accepting chemotaxis protein</fullName>
    </submittedName>
</protein>
<dbReference type="GO" id="GO:0016020">
    <property type="term" value="C:membrane"/>
    <property type="evidence" value="ECO:0007669"/>
    <property type="project" value="UniProtKB-SubCell"/>
</dbReference>
<dbReference type="GO" id="GO:0007165">
    <property type="term" value="P:signal transduction"/>
    <property type="evidence" value="ECO:0007669"/>
    <property type="project" value="UniProtKB-KW"/>
</dbReference>
<evidence type="ECO:0000259" key="4">
    <source>
        <dbReference type="PROSITE" id="PS50111"/>
    </source>
</evidence>
<dbReference type="Pfam" id="PF00015">
    <property type="entry name" value="MCPsignal"/>
    <property type="match status" value="1"/>
</dbReference>
<dbReference type="AlphaFoldDB" id="A0A090QWF5"/>
<dbReference type="Proteomes" id="UP000029227">
    <property type="component" value="Unassembled WGS sequence"/>
</dbReference>
<evidence type="ECO:0000313" key="6">
    <source>
        <dbReference type="Proteomes" id="UP000029227"/>
    </source>
</evidence>
<dbReference type="PANTHER" id="PTHR32089">
    <property type="entry name" value="METHYL-ACCEPTING CHEMOTAXIS PROTEIN MCPB"/>
    <property type="match status" value="1"/>
</dbReference>
<reference evidence="5 6" key="1">
    <citation type="journal article" date="2014" name="Genome Announc.">
        <title>Draft Genome Sequences of Two Vibrionaceae Species, Vibrio ponticus C121 and Photobacterium aphoticum C119, Isolated as Coral Reef Microbiota.</title>
        <authorList>
            <person name="Al-saari N."/>
            <person name="Meirelles P.M."/>
            <person name="Mino S."/>
            <person name="Suda W."/>
            <person name="Oshima K."/>
            <person name="Hattori M."/>
            <person name="Ohkuma M."/>
            <person name="Thompson F.L."/>
            <person name="Gomez-Gil B."/>
            <person name="Sawabe T."/>
            <person name="Sawabe T."/>
        </authorList>
    </citation>
    <scope>NUCLEOTIDE SEQUENCE [LARGE SCALE GENOMIC DNA]</scope>
    <source>
        <strain evidence="5 6">JCM 19237</strain>
    </source>
</reference>
<evidence type="ECO:0000256" key="1">
    <source>
        <dbReference type="ARBA" id="ARBA00004370"/>
    </source>
</evidence>
<dbReference type="EMBL" id="BBMN01000010">
    <property type="protein sequence ID" value="GAL06204.1"/>
    <property type="molecule type" value="Genomic_DNA"/>
</dbReference>
<name>A0A090QWF5_9GAMM</name>
<dbReference type="PANTHER" id="PTHR32089:SF112">
    <property type="entry name" value="LYSOZYME-LIKE PROTEIN-RELATED"/>
    <property type="match status" value="1"/>
</dbReference>
<accession>A0A090QWF5</accession>
<dbReference type="GO" id="GO:0006935">
    <property type="term" value="P:chemotaxis"/>
    <property type="evidence" value="ECO:0007669"/>
    <property type="project" value="UniProtKB-ARBA"/>
</dbReference>
<dbReference type="Gene3D" id="1.10.287.950">
    <property type="entry name" value="Methyl-accepting chemotaxis protein"/>
    <property type="match status" value="1"/>
</dbReference>